<dbReference type="Proteomes" id="UP000828390">
    <property type="component" value="Unassembled WGS sequence"/>
</dbReference>
<accession>A0A9D4IYZ4</accession>
<gene>
    <name evidence="1" type="ORF">DPMN_168094</name>
</gene>
<evidence type="ECO:0000313" key="1">
    <source>
        <dbReference type="EMBL" id="KAH3789904.1"/>
    </source>
</evidence>
<organism evidence="1 2">
    <name type="scientific">Dreissena polymorpha</name>
    <name type="common">Zebra mussel</name>
    <name type="synonym">Mytilus polymorpha</name>
    <dbReference type="NCBI Taxonomy" id="45954"/>
    <lineage>
        <taxon>Eukaryota</taxon>
        <taxon>Metazoa</taxon>
        <taxon>Spiralia</taxon>
        <taxon>Lophotrochozoa</taxon>
        <taxon>Mollusca</taxon>
        <taxon>Bivalvia</taxon>
        <taxon>Autobranchia</taxon>
        <taxon>Heteroconchia</taxon>
        <taxon>Euheterodonta</taxon>
        <taxon>Imparidentia</taxon>
        <taxon>Neoheterodontei</taxon>
        <taxon>Myida</taxon>
        <taxon>Dreissenoidea</taxon>
        <taxon>Dreissenidae</taxon>
        <taxon>Dreissena</taxon>
    </lineage>
</organism>
<protein>
    <submittedName>
        <fullName evidence="1">Uncharacterized protein</fullName>
    </submittedName>
</protein>
<dbReference type="AlphaFoldDB" id="A0A9D4IYZ4"/>
<name>A0A9D4IYZ4_DREPO</name>
<evidence type="ECO:0000313" key="2">
    <source>
        <dbReference type="Proteomes" id="UP000828390"/>
    </source>
</evidence>
<proteinExistence type="predicted"/>
<keyword evidence="2" id="KW-1185">Reference proteome</keyword>
<reference evidence="1" key="2">
    <citation type="submission" date="2020-11" db="EMBL/GenBank/DDBJ databases">
        <authorList>
            <person name="McCartney M.A."/>
            <person name="Auch B."/>
            <person name="Kono T."/>
            <person name="Mallez S."/>
            <person name="Becker A."/>
            <person name="Gohl D.M."/>
            <person name="Silverstein K.A.T."/>
            <person name="Koren S."/>
            <person name="Bechman K.B."/>
            <person name="Herman A."/>
            <person name="Abrahante J.E."/>
            <person name="Garbe J."/>
        </authorList>
    </citation>
    <scope>NUCLEOTIDE SEQUENCE</scope>
    <source>
        <strain evidence="1">Duluth1</strain>
        <tissue evidence="1">Whole animal</tissue>
    </source>
</reference>
<dbReference type="EMBL" id="JAIWYP010000008">
    <property type="protein sequence ID" value="KAH3789904.1"/>
    <property type="molecule type" value="Genomic_DNA"/>
</dbReference>
<comment type="caution">
    <text evidence="1">The sequence shown here is derived from an EMBL/GenBank/DDBJ whole genome shotgun (WGS) entry which is preliminary data.</text>
</comment>
<sequence length="55" mass="6388">MSTYQTVTHWRPRDTLKGQLPLSTNQTVTHWRSRDALKGQLTLVYLPDCYPLATK</sequence>
<reference evidence="1" key="1">
    <citation type="journal article" date="2019" name="bioRxiv">
        <title>The Genome of the Zebra Mussel, Dreissena polymorpha: A Resource for Invasive Species Research.</title>
        <authorList>
            <person name="McCartney M.A."/>
            <person name="Auch B."/>
            <person name="Kono T."/>
            <person name="Mallez S."/>
            <person name="Zhang Y."/>
            <person name="Obille A."/>
            <person name="Becker A."/>
            <person name="Abrahante J.E."/>
            <person name="Garbe J."/>
            <person name="Badalamenti J.P."/>
            <person name="Herman A."/>
            <person name="Mangelson H."/>
            <person name="Liachko I."/>
            <person name="Sullivan S."/>
            <person name="Sone E.D."/>
            <person name="Koren S."/>
            <person name="Silverstein K.A.T."/>
            <person name="Beckman K.B."/>
            <person name="Gohl D.M."/>
        </authorList>
    </citation>
    <scope>NUCLEOTIDE SEQUENCE</scope>
    <source>
        <strain evidence="1">Duluth1</strain>
        <tissue evidence="1">Whole animal</tissue>
    </source>
</reference>